<dbReference type="InterPro" id="IPR029058">
    <property type="entry name" value="AB_hydrolase_fold"/>
</dbReference>
<evidence type="ECO:0000256" key="1">
    <source>
        <dbReference type="ARBA" id="ARBA00003496"/>
    </source>
</evidence>
<gene>
    <name evidence="11" type="ORF">VTJ83DRAFT_2728</name>
</gene>
<keyword evidence="6" id="KW-0496">Mitochondrion</keyword>
<evidence type="ECO:0000313" key="12">
    <source>
        <dbReference type="Proteomes" id="UP001600064"/>
    </source>
</evidence>
<feature type="domain" description="GPI inositol-deacylase PGAP1-like alpha/beta" evidence="10">
    <location>
        <begin position="133"/>
        <end position="228"/>
    </location>
</feature>
<dbReference type="EMBL" id="JAZGUE010000002">
    <property type="protein sequence ID" value="KAL2270544.1"/>
    <property type="molecule type" value="Genomic_DNA"/>
</dbReference>
<dbReference type="PANTHER" id="PTHR48182">
    <property type="entry name" value="PROTEIN SERAC1"/>
    <property type="match status" value="1"/>
</dbReference>
<dbReference type="RefSeq" id="XP_070869268.1">
    <property type="nucleotide sequence ID" value="XM_071009030.1"/>
</dbReference>
<dbReference type="GeneID" id="98123674"/>
<protein>
    <recommendedName>
        <fullName evidence="4 8">GPI inositol-deacylase</fullName>
        <ecNumber evidence="8">3.1.-.-</ecNumber>
    </recommendedName>
</protein>
<keyword evidence="9" id="KW-0732">Signal</keyword>
<dbReference type="Proteomes" id="UP001600064">
    <property type="component" value="Unassembled WGS sequence"/>
</dbReference>
<evidence type="ECO:0000256" key="4">
    <source>
        <dbReference type="ARBA" id="ARBA00015856"/>
    </source>
</evidence>
<comment type="subcellular location">
    <subcellularLocation>
        <location evidence="8">Endoplasmic reticulum membrane</location>
    </subcellularLocation>
    <subcellularLocation>
        <location evidence="3">Membrane</location>
    </subcellularLocation>
    <subcellularLocation>
        <location evidence="2">Mitochondrion</location>
    </subcellularLocation>
</comment>
<comment type="function">
    <text evidence="1 8">Involved in inositol deacylation of GPI-anchored proteins which plays important roles in the quality control and ER-associated degradation of GPI-anchored proteins.</text>
</comment>
<evidence type="ECO:0000313" key="11">
    <source>
        <dbReference type="EMBL" id="KAL2270544.1"/>
    </source>
</evidence>
<comment type="caution">
    <text evidence="11">The sequence shown here is derived from an EMBL/GenBank/DDBJ whole genome shotgun (WGS) entry which is preliminary data.</text>
</comment>
<feature type="chain" id="PRO_5046696008" description="GPI inositol-deacylase" evidence="9">
    <location>
        <begin position="21"/>
        <end position="271"/>
    </location>
</feature>
<evidence type="ECO:0000256" key="7">
    <source>
        <dbReference type="ARBA" id="ARBA00023136"/>
    </source>
</evidence>
<accession>A0ABR4DKK3</accession>
<evidence type="ECO:0000259" key="10">
    <source>
        <dbReference type="Pfam" id="PF07819"/>
    </source>
</evidence>
<organism evidence="11 12">
    <name type="scientific">Remersonia thermophila</name>
    <dbReference type="NCBI Taxonomy" id="72144"/>
    <lineage>
        <taxon>Eukaryota</taxon>
        <taxon>Fungi</taxon>
        <taxon>Dikarya</taxon>
        <taxon>Ascomycota</taxon>
        <taxon>Pezizomycotina</taxon>
        <taxon>Sordariomycetes</taxon>
        <taxon>Sordariomycetidae</taxon>
        <taxon>Sordariales</taxon>
        <taxon>Sordariales incertae sedis</taxon>
        <taxon>Remersonia</taxon>
    </lineage>
</organism>
<reference evidence="11 12" key="1">
    <citation type="journal article" date="2024" name="Commun. Biol.">
        <title>Comparative genomic analysis of thermophilic fungi reveals convergent evolutionary adaptations and gene losses.</title>
        <authorList>
            <person name="Steindorff A.S."/>
            <person name="Aguilar-Pontes M.V."/>
            <person name="Robinson A.J."/>
            <person name="Andreopoulos B."/>
            <person name="LaButti K."/>
            <person name="Kuo A."/>
            <person name="Mondo S."/>
            <person name="Riley R."/>
            <person name="Otillar R."/>
            <person name="Haridas S."/>
            <person name="Lipzen A."/>
            <person name="Grimwood J."/>
            <person name="Schmutz J."/>
            <person name="Clum A."/>
            <person name="Reid I.D."/>
            <person name="Moisan M.C."/>
            <person name="Butler G."/>
            <person name="Nguyen T.T.M."/>
            <person name="Dewar K."/>
            <person name="Conant G."/>
            <person name="Drula E."/>
            <person name="Henrissat B."/>
            <person name="Hansel C."/>
            <person name="Singer S."/>
            <person name="Hutchinson M.I."/>
            <person name="de Vries R.P."/>
            <person name="Natvig D.O."/>
            <person name="Powell A.J."/>
            <person name="Tsang A."/>
            <person name="Grigoriev I.V."/>
        </authorList>
    </citation>
    <scope>NUCLEOTIDE SEQUENCE [LARGE SCALE GENOMIC DNA]</scope>
    <source>
        <strain evidence="11 12">ATCC 22073</strain>
    </source>
</reference>
<name>A0ABR4DKK3_9PEZI</name>
<keyword evidence="12" id="KW-1185">Reference proteome</keyword>
<dbReference type="Pfam" id="PF07819">
    <property type="entry name" value="PGAP1"/>
    <property type="match status" value="1"/>
</dbReference>
<proteinExistence type="inferred from homology"/>
<dbReference type="Gene3D" id="3.40.50.1820">
    <property type="entry name" value="alpha/beta hydrolase"/>
    <property type="match status" value="1"/>
</dbReference>
<keyword evidence="8" id="KW-0813">Transport</keyword>
<sequence length="271" mass="30331">MKRPWISTFACLAPLWHVSTQRTICCLFSPGRLRLLDMIFSSRTRPSTEEHGRNKNGVTVQTQAVSNTHRNFNASPNNPGQGIHLFRGPKNPEADLIFVHGLGGSWMTTWSWDQSDDEPWPLWLPKDAGLSRVRIFAFNYNANFRDNTTNPRIIDFSQELLSAMSAWNNGVKSGRIGKFPIIFVAHSMGGLVVKGAYVLGKLHNSYAKMINRVTSIIFLATPHKGSTHAHLLNAVLALVPNRARRPYIDELQTTSPTLHTINELFLTACGL</sequence>
<evidence type="ECO:0000256" key="9">
    <source>
        <dbReference type="SAM" id="SignalP"/>
    </source>
</evidence>
<keyword evidence="8" id="KW-0653">Protein transport</keyword>
<evidence type="ECO:0000256" key="8">
    <source>
        <dbReference type="RuleBase" id="RU365011"/>
    </source>
</evidence>
<keyword evidence="7 8" id="KW-0472">Membrane</keyword>
<evidence type="ECO:0000256" key="3">
    <source>
        <dbReference type="ARBA" id="ARBA00004370"/>
    </source>
</evidence>
<keyword evidence="5 8" id="KW-0256">Endoplasmic reticulum</keyword>
<keyword evidence="8" id="KW-0378">Hydrolase</keyword>
<evidence type="ECO:0000256" key="5">
    <source>
        <dbReference type="ARBA" id="ARBA00022824"/>
    </source>
</evidence>
<dbReference type="InterPro" id="IPR012908">
    <property type="entry name" value="PGAP1-ab_dom-like"/>
</dbReference>
<feature type="signal peptide" evidence="9">
    <location>
        <begin position="1"/>
        <end position="20"/>
    </location>
</feature>
<dbReference type="SUPFAM" id="SSF53474">
    <property type="entry name" value="alpha/beta-Hydrolases"/>
    <property type="match status" value="1"/>
</dbReference>
<comment type="similarity">
    <text evidence="8">Belongs to the GPI inositol-deacylase family.</text>
</comment>
<dbReference type="InterPro" id="IPR052374">
    <property type="entry name" value="SERAC1"/>
</dbReference>
<evidence type="ECO:0000256" key="2">
    <source>
        <dbReference type="ARBA" id="ARBA00004173"/>
    </source>
</evidence>
<dbReference type="PANTHER" id="PTHR48182:SF2">
    <property type="entry name" value="PROTEIN SERAC1"/>
    <property type="match status" value="1"/>
</dbReference>
<evidence type="ECO:0000256" key="6">
    <source>
        <dbReference type="ARBA" id="ARBA00023128"/>
    </source>
</evidence>
<dbReference type="EC" id="3.1.-.-" evidence="8"/>